<gene>
    <name evidence="1" type="ORF">CLHUN_01750</name>
</gene>
<comment type="caution">
    <text evidence="1">The sequence shown here is derived from an EMBL/GenBank/DDBJ whole genome shotgun (WGS) entry which is preliminary data.</text>
</comment>
<dbReference type="Proteomes" id="UP000191554">
    <property type="component" value="Unassembled WGS sequence"/>
</dbReference>
<evidence type="ECO:0000313" key="1">
    <source>
        <dbReference type="EMBL" id="OPX46359.1"/>
    </source>
</evidence>
<evidence type="ECO:0000313" key="2">
    <source>
        <dbReference type="Proteomes" id="UP000191554"/>
    </source>
</evidence>
<name>A0A1V4SR33_RUMHU</name>
<organism evidence="1 2">
    <name type="scientific">Ruminiclostridium hungatei</name>
    <name type="common">Clostridium hungatei</name>
    <dbReference type="NCBI Taxonomy" id="48256"/>
    <lineage>
        <taxon>Bacteria</taxon>
        <taxon>Bacillati</taxon>
        <taxon>Bacillota</taxon>
        <taxon>Clostridia</taxon>
        <taxon>Eubacteriales</taxon>
        <taxon>Oscillospiraceae</taxon>
        <taxon>Ruminiclostridium</taxon>
    </lineage>
</organism>
<dbReference type="AlphaFoldDB" id="A0A1V4SR33"/>
<reference evidence="1 2" key="1">
    <citation type="submission" date="2017-03" db="EMBL/GenBank/DDBJ databases">
        <title>Genome sequence of Clostridium hungatei DSM 14427.</title>
        <authorList>
            <person name="Poehlein A."/>
            <person name="Daniel R."/>
        </authorList>
    </citation>
    <scope>NUCLEOTIDE SEQUENCE [LARGE SCALE GENOMIC DNA]</scope>
    <source>
        <strain evidence="1 2">DSM 14427</strain>
    </source>
</reference>
<sequence length="56" mass="6783">MYRCATDQVTGEKFGWGRVLDYIGVKWEDEYIEYEQTSLFDYYPDEPDFDPDIDEE</sequence>
<dbReference type="EMBL" id="MZGX01000001">
    <property type="protein sequence ID" value="OPX46359.1"/>
    <property type="molecule type" value="Genomic_DNA"/>
</dbReference>
<accession>A0A1V4SR33</accession>
<keyword evidence="2" id="KW-1185">Reference proteome</keyword>
<protein>
    <submittedName>
        <fullName evidence="1">Uncharacterized protein</fullName>
    </submittedName>
</protein>
<proteinExistence type="predicted"/>
<dbReference type="STRING" id="48256.CLHUN_01750"/>